<proteinExistence type="predicted"/>
<evidence type="ECO:0000313" key="2">
    <source>
        <dbReference type="Proteomes" id="UP000053105"/>
    </source>
</evidence>
<dbReference type="EMBL" id="KQ435821">
    <property type="protein sequence ID" value="KOX72314.1"/>
    <property type="molecule type" value="Genomic_DNA"/>
</dbReference>
<sequence>MHVDEKFRRLPVRVGRYIHLNKFETSKMTNRASRNFTCAVSYFILKKTRDIDVKKVIDLEWNDHYLTYYATLYENISACSRMTHGISDLKLVCSLEVPINRTIKEANSAFGNYFQTRKHLLLHPKDYVRRTPVCDIHDSEKLLQNLESDVQERPILQINLNTCSHRLLSKFRKE</sequence>
<protein>
    <submittedName>
        <fullName evidence="1">Uncharacterized protein</fullName>
    </submittedName>
</protein>
<accession>A0A0N0BEZ1</accession>
<gene>
    <name evidence="1" type="ORF">WN51_01412</name>
</gene>
<evidence type="ECO:0000313" key="1">
    <source>
        <dbReference type="EMBL" id="KOX72314.1"/>
    </source>
</evidence>
<reference evidence="1 2" key="1">
    <citation type="submission" date="2015-07" db="EMBL/GenBank/DDBJ databases">
        <title>The genome of Melipona quadrifasciata.</title>
        <authorList>
            <person name="Pan H."/>
            <person name="Kapheim K."/>
        </authorList>
    </citation>
    <scope>NUCLEOTIDE SEQUENCE [LARGE SCALE GENOMIC DNA]</scope>
    <source>
        <strain evidence="1">0111107301</strain>
        <tissue evidence="1">Whole body</tissue>
    </source>
</reference>
<dbReference type="Proteomes" id="UP000053105">
    <property type="component" value="Unassembled WGS sequence"/>
</dbReference>
<name>A0A0N0BEZ1_9HYME</name>
<keyword evidence="2" id="KW-1185">Reference proteome</keyword>
<dbReference type="AlphaFoldDB" id="A0A0N0BEZ1"/>
<organism evidence="1 2">
    <name type="scientific">Melipona quadrifasciata</name>
    <dbReference type="NCBI Taxonomy" id="166423"/>
    <lineage>
        <taxon>Eukaryota</taxon>
        <taxon>Metazoa</taxon>
        <taxon>Ecdysozoa</taxon>
        <taxon>Arthropoda</taxon>
        <taxon>Hexapoda</taxon>
        <taxon>Insecta</taxon>
        <taxon>Pterygota</taxon>
        <taxon>Neoptera</taxon>
        <taxon>Endopterygota</taxon>
        <taxon>Hymenoptera</taxon>
        <taxon>Apocrita</taxon>
        <taxon>Aculeata</taxon>
        <taxon>Apoidea</taxon>
        <taxon>Anthophila</taxon>
        <taxon>Apidae</taxon>
        <taxon>Melipona</taxon>
    </lineage>
</organism>